<dbReference type="Pfam" id="PF04264">
    <property type="entry name" value="YceI"/>
    <property type="match status" value="1"/>
</dbReference>
<feature type="chain" id="PRO_5007280453" evidence="1">
    <location>
        <begin position="20"/>
        <end position="193"/>
    </location>
</feature>
<dbReference type="PANTHER" id="PTHR34406">
    <property type="entry name" value="PROTEIN YCEI"/>
    <property type="match status" value="1"/>
</dbReference>
<name>A0A127VDJ0_9SPHI</name>
<keyword evidence="4" id="KW-1185">Reference proteome</keyword>
<feature type="domain" description="Lipid/polyisoprenoid-binding YceI-like" evidence="2">
    <location>
        <begin position="25"/>
        <end position="191"/>
    </location>
</feature>
<proteinExistence type="predicted"/>
<evidence type="ECO:0000256" key="1">
    <source>
        <dbReference type="SAM" id="SignalP"/>
    </source>
</evidence>
<reference evidence="3 4" key="1">
    <citation type="submission" date="2016-03" db="EMBL/GenBank/DDBJ databases">
        <title>Complete genome sequence of Pedobacter cryoconitis PAMC 27485.</title>
        <authorList>
            <person name="Lee J."/>
            <person name="Kim O.-S."/>
        </authorList>
    </citation>
    <scope>NUCLEOTIDE SEQUENCE [LARGE SCALE GENOMIC DNA]</scope>
    <source>
        <strain evidence="3 4">PAMC 27485</strain>
    </source>
</reference>
<dbReference type="OrthoDB" id="9811006at2"/>
<protein>
    <submittedName>
        <fullName evidence="3">YceI family protein</fullName>
    </submittedName>
</protein>
<dbReference type="InterPro" id="IPR007372">
    <property type="entry name" value="Lipid/polyisoprenoid-bd_YceI"/>
</dbReference>
<gene>
    <name evidence="3" type="ORF">AY601_2356</name>
</gene>
<dbReference type="SMART" id="SM00867">
    <property type="entry name" value="YceI"/>
    <property type="match status" value="1"/>
</dbReference>
<dbReference type="RefSeq" id="WP_068400980.1">
    <property type="nucleotide sequence ID" value="NZ_CP014504.1"/>
</dbReference>
<accession>A0A127VDJ0</accession>
<dbReference type="PANTHER" id="PTHR34406:SF1">
    <property type="entry name" value="PROTEIN YCEI"/>
    <property type="match status" value="1"/>
</dbReference>
<organism evidence="3 4">
    <name type="scientific">Pedobacter cryoconitis</name>
    <dbReference type="NCBI Taxonomy" id="188932"/>
    <lineage>
        <taxon>Bacteria</taxon>
        <taxon>Pseudomonadati</taxon>
        <taxon>Bacteroidota</taxon>
        <taxon>Sphingobacteriia</taxon>
        <taxon>Sphingobacteriales</taxon>
        <taxon>Sphingobacteriaceae</taxon>
        <taxon>Pedobacter</taxon>
    </lineage>
</organism>
<dbReference type="EMBL" id="CP014504">
    <property type="protein sequence ID" value="AMP99250.1"/>
    <property type="molecule type" value="Genomic_DNA"/>
</dbReference>
<feature type="signal peptide" evidence="1">
    <location>
        <begin position="1"/>
        <end position="19"/>
    </location>
</feature>
<sequence length="193" mass="20855" precursor="true">MKKLVVLLLAASAALFAFKPVGPSTWTADKSHSKLGFVITHLMITDVEGSFKNFESTITTSKDDFSDAVITLSADINSVNTEDEKRDGHLKSADFFDAEKFPKLTFKSTSVKKLAGNKFKVSGLLSLHGVTKPVTLDATLRGVTTNPMSKKATAGFKVTGTIKRADFALGSKYPNAMLSDEITLNANTEFVKN</sequence>
<dbReference type="PATRIC" id="fig|188932.3.peg.2465"/>
<dbReference type="AlphaFoldDB" id="A0A127VDJ0"/>
<dbReference type="SUPFAM" id="SSF101874">
    <property type="entry name" value="YceI-like"/>
    <property type="match status" value="1"/>
</dbReference>
<dbReference type="Proteomes" id="UP000071561">
    <property type="component" value="Chromosome"/>
</dbReference>
<evidence type="ECO:0000313" key="4">
    <source>
        <dbReference type="Proteomes" id="UP000071561"/>
    </source>
</evidence>
<evidence type="ECO:0000313" key="3">
    <source>
        <dbReference type="EMBL" id="AMP99250.1"/>
    </source>
</evidence>
<dbReference type="Gene3D" id="2.40.128.110">
    <property type="entry name" value="Lipid/polyisoprenoid-binding, YceI-like"/>
    <property type="match status" value="1"/>
</dbReference>
<dbReference type="InterPro" id="IPR036761">
    <property type="entry name" value="TTHA0802/YceI-like_sf"/>
</dbReference>
<dbReference type="KEGG" id="pcm:AY601_2356"/>
<keyword evidence="1" id="KW-0732">Signal</keyword>
<evidence type="ECO:0000259" key="2">
    <source>
        <dbReference type="SMART" id="SM00867"/>
    </source>
</evidence>